<evidence type="ECO:0000313" key="3">
    <source>
        <dbReference type="EMBL" id="SEJ27040.1"/>
    </source>
</evidence>
<organism evidence="3 4">
    <name type="scientific">Dyadobacter koreensis</name>
    <dbReference type="NCBI Taxonomy" id="408657"/>
    <lineage>
        <taxon>Bacteria</taxon>
        <taxon>Pseudomonadati</taxon>
        <taxon>Bacteroidota</taxon>
        <taxon>Cytophagia</taxon>
        <taxon>Cytophagales</taxon>
        <taxon>Spirosomataceae</taxon>
        <taxon>Dyadobacter</taxon>
    </lineage>
</organism>
<evidence type="ECO:0000313" key="4">
    <source>
        <dbReference type="Proteomes" id="UP000199532"/>
    </source>
</evidence>
<feature type="chain" id="PRO_5011788774" description="Copper-binding protein MbnP-like domain-containing protein" evidence="1">
    <location>
        <begin position="23"/>
        <end position="281"/>
    </location>
</feature>
<dbReference type="STRING" id="408657.SAMN04487995_3874"/>
<reference evidence="3 4" key="1">
    <citation type="submission" date="2016-10" db="EMBL/GenBank/DDBJ databases">
        <authorList>
            <person name="de Groot N.N."/>
        </authorList>
    </citation>
    <scope>NUCLEOTIDE SEQUENCE [LARGE SCALE GENOMIC DNA]</scope>
    <source>
        <strain evidence="3 4">DSM 19938</strain>
    </source>
</reference>
<keyword evidence="1" id="KW-0732">Signal</keyword>
<evidence type="ECO:0000259" key="2">
    <source>
        <dbReference type="Pfam" id="PF20243"/>
    </source>
</evidence>
<proteinExistence type="predicted"/>
<evidence type="ECO:0000256" key="1">
    <source>
        <dbReference type="SAM" id="SignalP"/>
    </source>
</evidence>
<dbReference type="InterPro" id="IPR046863">
    <property type="entry name" value="MbnP-like_dom"/>
</dbReference>
<dbReference type="Proteomes" id="UP000199532">
    <property type="component" value="Unassembled WGS sequence"/>
</dbReference>
<dbReference type="RefSeq" id="WP_090337902.1">
    <property type="nucleotide sequence ID" value="NZ_FNXY01000006.1"/>
</dbReference>
<dbReference type="AlphaFoldDB" id="A0A1H6XQA7"/>
<sequence>MKKLIYLSFMLFIGAACMVACNDDSDDIPVDPDLTAGTGRMLLKFDNVAGNEDLVLDNKTYANSSGEDLTISKFNYFVSNFKLVRDDGKTYTIPQDSSYFRIVEADAKSQTIALNRLPEGNYTGIEYIVGVDSLRSVSGIEKRGGALDPSGDMAGDGMYWAWTSGYIFVKLEGSSSKSSSSNGKFYYHIGFYGGFESKEKTVNNIKNIKIDFAGNNAVVRGDSVPQVRITADVLKVFNGPNPVSVAKNPSIMFDFTLSSGVANNYKSMFGFGEIKQNSLAK</sequence>
<dbReference type="OrthoDB" id="1422031at2"/>
<dbReference type="Pfam" id="PF20243">
    <property type="entry name" value="MbnP"/>
    <property type="match status" value="1"/>
</dbReference>
<protein>
    <recommendedName>
        <fullName evidence="2">Copper-binding protein MbnP-like domain-containing protein</fullName>
    </recommendedName>
</protein>
<feature type="signal peptide" evidence="1">
    <location>
        <begin position="1"/>
        <end position="22"/>
    </location>
</feature>
<dbReference type="PROSITE" id="PS51257">
    <property type="entry name" value="PROKAR_LIPOPROTEIN"/>
    <property type="match status" value="1"/>
</dbReference>
<name>A0A1H6XQA7_9BACT</name>
<feature type="domain" description="Copper-binding protein MbnP-like" evidence="2">
    <location>
        <begin position="39"/>
        <end position="252"/>
    </location>
</feature>
<accession>A0A1H6XQA7</accession>
<dbReference type="EMBL" id="FNXY01000006">
    <property type="protein sequence ID" value="SEJ27040.1"/>
    <property type="molecule type" value="Genomic_DNA"/>
</dbReference>
<keyword evidence="4" id="KW-1185">Reference proteome</keyword>
<gene>
    <name evidence="3" type="ORF">SAMN04487995_3874</name>
</gene>